<sequence>MAPTPRIEARTTRPQSHHEFQRSYVGLHRPFRNVLSGIDPAKPQIDLLRTVAV</sequence>
<dbReference type="AlphaFoldDB" id="A0A7Z0BMZ5"/>
<accession>A0A7Z0BMZ5</accession>
<dbReference type="EMBL" id="JACCHL010000001">
    <property type="protein sequence ID" value="NYH54964.1"/>
    <property type="molecule type" value="Genomic_DNA"/>
</dbReference>
<protein>
    <submittedName>
        <fullName evidence="2">Uncharacterized protein</fullName>
    </submittedName>
</protein>
<feature type="compositionally biased region" description="Basic and acidic residues" evidence="1">
    <location>
        <begin position="7"/>
        <end position="21"/>
    </location>
</feature>
<reference evidence="2 3" key="1">
    <citation type="submission" date="2020-07" db="EMBL/GenBank/DDBJ databases">
        <title>Sequencing the genomes of 1000 actinobacteria strains.</title>
        <authorList>
            <person name="Klenk H.-P."/>
        </authorList>
    </citation>
    <scope>NUCLEOTIDE SEQUENCE [LARGE SCALE GENOMIC DNA]</scope>
    <source>
        <strain evidence="2 3">DSM 45278</strain>
    </source>
</reference>
<name>A0A7Z0BMZ5_9ACTN</name>
<evidence type="ECO:0000256" key="1">
    <source>
        <dbReference type="SAM" id="MobiDB-lite"/>
    </source>
</evidence>
<evidence type="ECO:0000313" key="3">
    <source>
        <dbReference type="Proteomes" id="UP000584931"/>
    </source>
</evidence>
<gene>
    <name evidence="2" type="ORF">HNR06_004553</name>
</gene>
<evidence type="ECO:0000313" key="2">
    <source>
        <dbReference type="EMBL" id="NYH54964.1"/>
    </source>
</evidence>
<feature type="region of interest" description="Disordered" evidence="1">
    <location>
        <begin position="1"/>
        <end position="22"/>
    </location>
</feature>
<proteinExistence type="predicted"/>
<dbReference type="Proteomes" id="UP000584931">
    <property type="component" value="Unassembled WGS sequence"/>
</dbReference>
<comment type="caution">
    <text evidence="2">The sequence shown here is derived from an EMBL/GenBank/DDBJ whole genome shotgun (WGS) entry which is preliminary data.</text>
</comment>
<organism evidence="2 3">
    <name type="scientific">Nocardiopsis sinuspersici</name>
    <dbReference type="NCBI Taxonomy" id="501010"/>
    <lineage>
        <taxon>Bacteria</taxon>
        <taxon>Bacillati</taxon>
        <taxon>Actinomycetota</taxon>
        <taxon>Actinomycetes</taxon>
        <taxon>Streptosporangiales</taxon>
        <taxon>Nocardiopsidaceae</taxon>
        <taxon>Nocardiopsis</taxon>
    </lineage>
</organism>